<dbReference type="InterPro" id="IPR011250">
    <property type="entry name" value="OMP/PagP_B-barrel"/>
</dbReference>
<reference evidence="4 5" key="1">
    <citation type="submission" date="2018-04" db="EMBL/GenBank/DDBJ databases">
        <title>Pedobacter chongqingensis sp. nov., isolated from a rottenly hemp rope.</title>
        <authorList>
            <person name="Cai Y."/>
        </authorList>
    </citation>
    <scope>NUCLEOTIDE SEQUENCE [LARGE SCALE GENOMIC DNA]</scope>
    <source>
        <strain evidence="4 5">FJ4-8</strain>
    </source>
</reference>
<evidence type="ECO:0000313" key="4">
    <source>
        <dbReference type="EMBL" id="PWG80317.1"/>
    </source>
</evidence>
<feature type="chain" id="PRO_5015601866" description="Outer membrane protein beta-barrel domain-containing protein" evidence="2">
    <location>
        <begin position="25"/>
        <end position="189"/>
    </location>
</feature>
<evidence type="ECO:0000313" key="5">
    <source>
        <dbReference type="Proteomes" id="UP000245647"/>
    </source>
</evidence>
<gene>
    <name evidence="4" type="ORF">DDR33_11925</name>
</gene>
<dbReference type="OrthoDB" id="657299at2"/>
<accession>A0A2U2PFY3</accession>
<evidence type="ECO:0000256" key="2">
    <source>
        <dbReference type="SAM" id="SignalP"/>
    </source>
</evidence>
<dbReference type="Pfam" id="PF13505">
    <property type="entry name" value="OMP_b-brl"/>
    <property type="match status" value="1"/>
</dbReference>
<keyword evidence="1 2" id="KW-0732">Signal</keyword>
<protein>
    <recommendedName>
        <fullName evidence="3">Outer membrane protein beta-barrel domain-containing protein</fullName>
    </recommendedName>
</protein>
<dbReference type="AlphaFoldDB" id="A0A2U2PFY3"/>
<evidence type="ECO:0000259" key="3">
    <source>
        <dbReference type="Pfam" id="PF13505"/>
    </source>
</evidence>
<dbReference type="Proteomes" id="UP000245647">
    <property type="component" value="Unassembled WGS sequence"/>
</dbReference>
<dbReference type="InterPro" id="IPR027385">
    <property type="entry name" value="Beta-barrel_OMP"/>
</dbReference>
<organism evidence="4 5">
    <name type="scientific">Pararcticibacter amylolyticus</name>
    <dbReference type="NCBI Taxonomy" id="2173175"/>
    <lineage>
        <taxon>Bacteria</taxon>
        <taxon>Pseudomonadati</taxon>
        <taxon>Bacteroidota</taxon>
        <taxon>Sphingobacteriia</taxon>
        <taxon>Sphingobacteriales</taxon>
        <taxon>Sphingobacteriaceae</taxon>
        <taxon>Pararcticibacter</taxon>
    </lineage>
</organism>
<sequence>MKKVIIKASSLAFLLAGLSFGVMAQTTDQPATSRAIRLSIAPEFGLPVGNLSDSHDWSFGGSLQVDYPVAKDLFATLNAGYNNIFGKSEAGIDVTDLQLIPVKAGLKYFPTKMFYVQAEAGAAFLANKSDFVSGKSASFVYAPQVGVQLPFSDKSFLDAGIRFEGNTKFVEGGDAANFFGLRLAYSFQL</sequence>
<keyword evidence="5" id="KW-1185">Reference proteome</keyword>
<evidence type="ECO:0000256" key="1">
    <source>
        <dbReference type="ARBA" id="ARBA00022729"/>
    </source>
</evidence>
<comment type="caution">
    <text evidence="4">The sequence shown here is derived from an EMBL/GenBank/DDBJ whole genome shotgun (WGS) entry which is preliminary data.</text>
</comment>
<dbReference type="EMBL" id="QEAS01000009">
    <property type="protein sequence ID" value="PWG80317.1"/>
    <property type="molecule type" value="Genomic_DNA"/>
</dbReference>
<proteinExistence type="predicted"/>
<feature type="signal peptide" evidence="2">
    <location>
        <begin position="1"/>
        <end position="24"/>
    </location>
</feature>
<dbReference type="RefSeq" id="WP_109416024.1">
    <property type="nucleotide sequence ID" value="NZ_QEAS01000009.1"/>
</dbReference>
<feature type="domain" description="Outer membrane protein beta-barrel" evidence="3">
    <location>
        <begin position="14"/>
        <end position="187"/>
    </location>
</feature>
<dbReference type="SUPFAM" id="SSF56925">
    <property type="entry name" value="OMPA-like"/>
    <property type="match status" value="1"/>
</dbReference>
<dbReference type="Gene3D" id="2.40.160.20">
    <property type="match status" value="1"/>
</dbReference>
<name>A0A2U2PFY3_9SPHI</name>